<dbReference type="Proteomes" id="UP001176961">
    <property type="component" value="Unassembled WGS sequence"/>
</dbReference>
<keyword evidence="3" id="KW-1185">Reference proteome</keyword>
<comment type="caution">
    <text evidence="2">The sequence shown here is derived from an EMBL/GenBank/DDBJ whole genome shotgun (WGS) entry which is preliminary data.</text>
</comment>
<dbReference type="EMBL" id="CATQJL010000326">
    <property type="protein sequence ID" value="CAJ0608723.1"/>
    <property type="molecule type" value="Genomic_DNA"/>
</dbReference>
<evidence type="ECO:0000313" key="3">
    <source>
        <dbReference type="Proteomes" id="UP001176961"/>
    </source>
</evidence>
<feature type="compositionally biased region" description="Basic and acidic residues" evidence="1">
    <location>
        <begin position="424"/>
        <end position="457"/>
    </location>
</feature>
<feature type="compositionally biased region" description="Basic and acidic residues" evidence="1">
    <location>
        <begin position="533"/>
        <end position="558"/>
    </location>
</feature>
<sequence length="793" mass="89959">MSSTVQIRSTQQSRVAMRSPRSVKRPHTNHHTTNVRRNRGKQVKNSRLRQKQWAHTLVYSPDVAEKRQLFTHTLVPTIKEVSEEERTRRAERKKEKKLIAKQIDDEARRLELERKEKEREERKRKIEEEQRLQEELEYQKWQEMQKKKEEELRRAEVERKAAEKKAAEEKKKDASQAAQPELKKEKAKKEKKAAEVEKTVTDSTPRMEHSSPTGAPTVAVPKSAVETEKKKKKKEKGLTGDKVEEASRDTEEQKEHLTGRKQKDQDANKSSNEHGAGKKQKTVEAEAEEEVLISRKQQEPDVRTKQKHDDVKKPEVLSSEETKGQDGAKKQMESNPEKMQTRPSHEYNENPILDRMDKGSTAKKTHESTEEQVNVEDRSGAAGEKRSPVDALPVNTRDDEKHSRNKGDKRKKSSENESPVLNNGHDEMVADDARADEGHQYHDDEHVNHHEVHIKEGKKGKKNRKNASESTDFANGHDVNAASDDAAHIVDSAPVIDAPNGGAVLVDLDKKGKEKRHEAVSSEPFLLDQPNEATDKVTHGEPSHDESNRHDGNKEDYTGKSSAMKNKQKEKKVKQVSPGVEITTEVTVVTESVMSENDAPTDQASPPIQVHEVTSTANENGMKETVHTITATLDTTSSTSPTQFAQNVEKLVSHTLKKAKHDIVEIDPNVKMTIDAQLVKLSERKPEVATEHKIHITPLPLELHYSRPTTPSSRERVYKLLPRDIIFCSGLIDAHGEDYAAMAADPKNIYKENARAIQRKVRIFKESPHYQTYLRAKEEGRSVEEVLAEEGQT</sequence>
<protein>
    <recommendedName>
        <fullName evidence="4">Nucleolar protein 16</fullName>
    </recommendedName>
</protein>
<evidence type="ECO:0008006" key="4">
    <source>
        <dbReference type="Google" id="ProtNLM"/>
    </source>
</evidence>
<dbReference type="Pfam" id="PF04747">
    <property type="entry name" value="DUF612"/>
    <property type="match status" value="1"/>
</dbReference>
<gene>
    <name evidence="2" type="ORF">CYNAS_LOCUS20706</name>
</gene>
<feature type="region of interest" description="Disordered" evidence="1">
    <location>
        <begin position="508"/>
        <end position="578"/>
    </location>
</feature>
<evidence type="ECO:0000313" key="2">
    <source>
        <dbReference type="EMBL" id="CAJ0608723.1"/>
    </source>
</evidence>
<proteinExistence type="predicted"/>
<feature type="compositionally biased region" description="Basic and acidic residues" evidence="1">
    <location>
        <begin position="396"/>
        <end position="406"/>
    </location>
</feature>
<feature type="compositionally biased region" description="Basic and acidic residues" evidence="1">
    <location>
        <begin position="292"/>
        <end position="388"/>
    </location>
</feature>
<organism evidence="2 3">
    <name type="scientific">Cylicocyclus nassatus</name>
    <name type="common">Nematode worm</name>
    <dbReference type="NCBI Taxonomy" id="53992"/>
    <lineage>
        <taxon>Eukaryota</taxon>
        <taxon>Metazoa</taxon>
        <taxon>Ecdysozoa</taxon>
        <taxon>Nematoda</taxon>
        <taxon>Chromadorea</taxon>
        <taxon>Rhabditida</taxon>
        <taxon>Rhabditina</taxon>
        <taxon>Rhabditomorpha</taxon>
        <taxon>Strongyloidea</taxon>
        <taxon>Strongylidae</taxon>
        <taxon>Cylicocyclus</taxon>
    </lineage>
</organism>
<feature type="compositionally biased region" description="Basic and acidic residues" evidence="1">
    <location>
        <begin position="115"/>
        <end position="174"/>
    </location>
</feature>
<dbReference type="AlphaFoldDB" id="A0AA36HEZ2"/>
<dbReference type="InterPro" id="IPR006836">
    <property type="entry name" value="DUF612"/>
</dbReference>
<feature type="compositionally biased region" description="Basic residues" evidence="1">
    <location>
        <begin position="21"/>
        <end position="43"/>
    </location>
</feature>
<reference evidence="2" key="1">
    <citation type="submission" date="2023-07" db="EMBL/GenBank/DDBJ databases">
        <authorList>
            <consortium name="CYATHOMIX"/>
        </authorList>
    </citation>
    <scope>NUCLEOTIDE SEQUENCE</scope>
    <source>
        <strain evidence="2">N/A</strain>
    </source>
</reference>
<feature type="region of interest" description="Disordered" evidence="1">
    <location>
        <begin position="115"/>
        <end position="479"/>
    </location>
</feature>
<feature type="region of interest" description="Disordered" evidence="1">
    <location>
        <begin position="1"/>
        <end position="43"/>
    </location>
</feature>
<accession>A0AA36HEZ2</accession>
<feature type="compositionally biased region" description="Basic and acidic residues" evidence="1">
    <location>
        <begin position="508"/>
        <end position="520"/>
    </location>
</feature>
<evidence type="ECO:0000256" key="1">
    <source>
        <dbReference type="SAM" id="MobiDB-lite"/>
    </source>
</evidence>
<name>A0AA36HEZ2_CYLNA</name>
<feature type="compositionally biased region" description="Basic and acidic residues" evidence="1">
    <location>
        <begin position="236"/>
        <end position="284"/>
    </location>
</feature>
<feature type="compositionally biased region" description="Polar residues" evidence="1">
    <location>
        <begin position="1"/>
        <end position="14"/>
    </location>
</feature>
<feature type="compositionally biased region" description="Basic and acidic residues" evidence="1">
    <location>
        <begin position="181"/>
        <end position="209"/>
    </location>
</feature>